<dbReference type="InterPro" id="IPR042188">
    <property type="entry name" value="MmgE/PrpD_sf_2"/>
</dbReference>
<dbReference type="Gene3D" id="1.10.4100.10">
    <property type="entry name" value="2-methylcitrate dehydratase PrpD"/>
    <property type="match status" value="1"/>
</dbReference>
<reference evidence="4 5" key="1">
    <citation type="submission" date="2014-02" db="EMBL/GenBank/DDBJ databases">
        <title>Whole genome shotgun sequence of Rhodococcus wratislaviensis NBRC 100605.</title>
        <authorList>
            <person name="Hosoyama A."/>
            <person name="Tsuchikane K."/>
            <person name="Yoshida I."/>
            <person name="Ohji S."/>
            <person name="Ichikawa N."/>
            <person name="Yamazoe A."/>
            <person name="Fujita N."/>
        </authorList>
    </citation>
    <scope>NUCLEOTIDE SEQUENCE [LARGE SCALE GENOMIC DNA]</scope>
    <source>
        <strain evidence="4 5">NBRC 100605</strain>
    </source>
</reference>
<proteinExistence type="inferred from homology"/>
<keyword evidence="5" id="KW-1185">Reference proteome</keyword>
<dbReference type="RefSeq" id="WP_037232077.1">
    <property type="nucleotide sequence ID" value="NZ_BAWF01000022.1"/>
</dbReference>
<sequence>MTIALALAEWAHSLHPTDTDLSLAQRSLVDTIAVTLAARDHPLVKTTSTLSEVAHWASTGHVLDFDDLHMESTTHISVVIVPTVLAAGGTAEDYLAGAGVMARLGNALGWSHYARGWHATCTAGAPAAAVAASLSLGLDIEQTAHAISLAIPAAGGAQRAFGTPGKPLQVGFAAEAGLRAAFLARAGARSDLRVVDDWLALVGARHIAIDTSGSAIPGGLAIKLFPCCYAMQRPIGAMRSIRSELEIRDIAAIRVCTPADTVRPLIHHNPTTGLEGKFSLEYALATALLDDFPGFASFTDAAVQRPDADSLVRLVTVELPETSEDNLLAGDVTISVQRHDGSCAEATLALPPGSPDLPPTPSEMAAKVVSCGIDVPDLTASLTWENGAHLLRDQLPVLMRETEPA</sequence>
<dbReference type="Gene3D" id="3.30.1330.120">
    <property type="entry name" value="2-methylcitrate dehydratase PrpD"/>
    <property type="match status" value="1"/>
</dbReference>
<dbReference type="SUPFAM" id="SSF103378">
    <property type="entry name" value="2-methylcitrate dehydratase PrpD"/>
    <property type="match status" value="1"/>
</dbReference>
<feature type="domain" description="MmgE/PrpD N-terminal" evidence="2">
    <location>
        <begin position="60"/>
        <end position="196"/>
    </location>
</feature>
<dbReference type="InterPro" id="IPR042183">
    <property type="entry name" value="MmgE/PrpD_sf_1"/>
</dbReference>
<dbReference type="AlphaFoldDB" id="X0R3Q1"/>
<feature type="domain" description="MmgE/PrpD C-terminal" evidence="3">
    <location>
        <begin position="225"/>
        <end position="371"/>
    </location>
</feature>
<comment type="similarity">
    <text evidence="1">Belongs to the PrpD family.</text>
</comment>
<evidence type="ECO:0000256" key="1">
    <source>
        <dbReference type="ARBA" id="ARBA00006174"/>
    </source>
</evidence>
<comment type="caution">
    <text evidence="4">The sequence shown here is derived from an EMBL/GenBank/DDBJ whole genome shotgun (WGS) entry which is preliminary data.</text>
</comment>
<organism evidence="4 5">
    <name type="scientific">Rhodococcus wratislaviensis NBRC 100605</name>
    <dbReference type="NCBI Taxonomy" id="1219028"/>
    <lineage>
        <taxon>Bacteria</taxon>
        <taxon>Bacillati</taxon>
        <taxon>Actinomycetota</taxon>
        <taxon>Actinomycetes</taxon>
        <taxon>Mycobacteriales</taxon>
        <taxon>Nocardiaceae</taxon>
        <taxon>Rhodococcus</taxon>
    </lineage>
</organism>
<name>X0R3Q1_RHOWR</name>
<protein>
    <recommendedName>
        <fullName evidence="6">2-methylcitrate dehydratase</fullName>
    </recommendedName>
</protein>
<evidence type="ECO:0000259" key="3">
    <source>
        <dbReference type="Pfam" id="PF19305"/>
    </source>
</evidence>
<dbReference type="Pfam" id="PF19305">
    <property type="entry name" value="MmgE_PrpD_C"/>
    <property type="match status" value="1"/>
</dbReference>
<evidence type="ECO:0000313" key="5">
    <source>
        <dbReference type="Proteomes" id="UP000019491"/>
    </source>
</evidence>
<evidence type="ECO:0000313" key="4">
    <source>
        <dbReference type="EMBL" id="GAF45505.1"/>
    </source>
</evidence>
<dbReference type="PANTHER" id="PTHR16943">
    <property type="entry name" value="2-METHYLCITRATE DEHYDRATASE-RELATED"/>
    <property type="match status" value="1"/>
</dbReference>
<accession>X0R3Q1</accession>
<dbReference type="InterPro" id="IPR045336">
    <property type="entry name" value="MmgE_PrpD_N"/>
</dbReference>
<evidence type="ECO:0000259" key="2">
    <source>
        <dbReference type="Pfam" id="PF03972"/>
    </source>
</evidence>
<evidence type="ECO:0008006" key="6">
    <source>
        <dbReference type="Google" id="ProtNLM"/>
    </source>
</evidence>
<dbReference type="PANTHER" id="PTHR16943:SF8">
    <property type="entry name" value="2-METHYLCITRATE DEHYDRATASE"/>
    <property type="match status" value="1"/>
</dbReference>
<dbReference type="Pfam" id="PF03972">
    <property type="entry name" value="MmgE_PrpD_N"/>
    <property type="match status" value="1"/>
</dbReference>
<dbReference type="GO" id="GO:0016829">
    <property type="term" value="F:lyase activity"/>
    <property type="evidence" value="ECO:0007669"/>
    <property type="project" value="InterPro"/>
</dbReference>
<dbReference type="InterPro" id="IPR005656">
    <property type="entry name" value="MmgE_PrpD"/>
</dbReference>
<gene>
    <name evidence="4" type="ORF">RW1_022_00850</name>
</gene>
<dbReference type="InterPro" id="IPR036148">
    <property type="entry name" value="MmgE/PrpD_sf"/>
</dbReference>
<dbReference type="Proteomes" id="UP000019491">
    <property type="component" value="Unassembled WGS sequence"/>
</dbReference>
<dbReference type="EMBL" id="BAWF01000022">
    <property type="protein sequence ID" value="GAF45505.1"/>
    <property type="molecule type" value="Genomic_DNA"/>
</dbReference>
<dbReference type="InterPro" id="IPR045337">
    <property type="entry name" value="MmgE_PrpD_C"/>
</dbReference>